<keyword evidence="3" id="KW-1185">Reference proteome</keyword>
<gene>
    <name evidence="2" type="ORF">MPOCJGCO_1341</name>
</gene>
<accession>A0ABQ4TX32</accession>
<evidence type="ECO:0000313" key="2">
    <source>
        <dbReference type="EMBL" id="GJE59253.1"/>
    </source>
</evidence>
<proteinExistence type="predicted"/>
<feature type="region of interest" description="Disordered" evidence="1">
    <location>
        <begin position="20"/>
        <end position="96"/>
    </location>
</feature>
<dbReference type="EMBL" id="BPRB01000069">
    <property type="protein sequence ID" value="GJE59253.1"/>
    <property type="molecule type" value="Genomic_DNA"/>
</dbReference>
<sequence length="96" mass="10088">MREAPCATLRVVRITTVAKRRSSAGDFAPARIAGTGVSAKAAGSGASPETSLSHSARSNRPAAPSPALTVWTKRSPLRRTRRVRPAARRLPSAVSK</sequence>
<comment type="caution">
    <text evidence="2">The sequence shown here is derived from an EMBL/GenBank/DDBJ whole genome shotgun (WGS) entry which is preliminary data.</text>
</comment>
<reference evidence="2" key="1">
    <citation type="journal article" date="2021" name="Front. Microbiol.">
        <title>Comprehensive Comparative Genomics and Phenotyping of Methylobacterium Species.</title>
        <authorList>
            <person name="Alessa O."/>
            <person name="Ogura Y."/>
            <person name="Fujitani Y."/>
            <person name="Takami H."/>
            <person name="Hayashi T."/>
            <person name="Sahin N."/>
            <person name="Tani A."/>
        </authorList>
    </citation>
    <scope>NUCLEOTIDE SEQUENCE</scope>
    <source>
        <strain evidence="2">DSM 23632</strain>
    </source>
</reference>
<protein>
    <submittedName>
        <fullName evidence="2">Uncharacterized protein</fullName>
    </submittedName>
</protein>
<evidence type="ECO:0000313" key="3">
    <source>
        <dbReference type="Proteomes" id="UP001055057"/>
    </source>
</evidence>
<name>A0ABQ4TX32_9HYPH</name>
<evidence type="ECO:0000256" key="1">
    <source>
        <dbReference type="SAM" id="MobiDB-lite"/>
    </source>
</evidence>
<feature type="compositionally biased region" description="Basic residues" evidence="1">
    <location>
        <begin position="75"/>
        <end position="87"/>
    </location>
</feature>
<feature type="compositionally biased region" description="Low complexity" evidence="1">
    <location>
        <begin position="33"/>
        <end position="67"/>
    </location>
</feature>
<organism evidence="2 3">
    <name type="scientific">Methylobacterium trifolii</name>
    <dbReference type="NCBI Taxonomy" id="1003092"/>
    <lineage>
        <taxon>Bacteria</taxon>
        <taxon>Pseudomonadati</taxon>
        <taxon>Pseudomonadota</taxon>
        <taxon>Alphaproteobacteria</taxon>
        <taxon>Hyphomicrobiales</taxon>
        <taxon>Methylobacteriaceae</taxon>
        <taxon>Methylobacterium</taxon>
    </lineage>
</organism>
<dbReference type="Proteomes" id="UP001055057">
    <property type="component" value="Unassembled WGS sequence"/>
</dbReference>
<reference evidence="2" key="2">
    <citation type="submission" date="2021-08" db="EMBL/GenBank/DDBJ databases">
        <authorList>
            <person name="Tani A."/>
            <person name="Ola A."/>
            <person name="Ogura Y."/>
            <person name="Katsura K."/>
            <person name="Hayashi T."/>
        </authorList>
    </citation>
    <scope>NUCLEOTIDE SEQUENCE</scope>
    <source>
        <strain evidence="2">DSM 23632</strain>
    </source>
</reference>